<dbReference type="InterPro" id="IPR006685">
    <property type="entry name" value="MscS_channel_2nd"/>
</dbReference>
<evidence type="ECO:0000313" key="7">
    <source>
        <dbReference type="EMBL" id="MFC0471357.1"/>
    </source>
</evidence>
<comment type="caution">
    <text evidence="7">The sequence shown here is derived from an EMBL/GenBank/DDBJ whole genome shotgun (WGS) entry which is preliminary data.</text>
</comment>
<keyword evidence="2 5" id="KW-0812">Transmembrane</keyword>
<dbReference type="InterPro" id="IPR010920">
    <property type="entry name" value="LSM_dom_sf"/>
</dbReference>
<evidence type="ECO:0000256" key="3">
    <source>
        <dbReference type="ARBA" id="ARBA00022989"/>
    </source>
</evidence>
<dbReference type="PANTHER" id="PTHR30221">
    <property type="entry name" value="SMALL-CONDUCTANCE MECHANOSENSITIVE CHANNEL"/>
    <property type="match status" value="1"/>
</dbReference>
<organism evidence="7 8">
    <name type="scientific">Halalkalibacter kiskunsagensis</name>
    <dbReference type="NCBI Taxonomy" id="1548599"/>
    <lineage>
        <taxon>Bacteria</taxon>
        <taxon>Bacillati</taxon>
        <taxon>Bacillota</taxon>
        <taxon>Bacilli</taxon>
        <taxon>Bacillales</taxon>
        <taxon>Bacillaceae</taxon>
        <taxon>Halalkalibacter</taxon>
    </lineage>
</organism>
<reference evidence="7 8" key="1">
    <citation type="submission" date="2024-09" db="EMBL/GenBank/DDBJ databases">
        <authorList>
            <person name="Sun Q."/>
            <person name="Mori K."/>
        </authorList>
    </citation>
    <scope>NUCLEOTIDE SEQUENCE [LARGE SCALE GENOMIC DNA]</scope>
    <source>
        <strain evidence="7 8">NCAIM B.02610</strain>
    </source>
</reference>
<feature type="transmembrane region" description="Helical" evidence="5">
    <location>
        <begin position="13"/>
        <end position="34"/>
    </location>
</feature>
<keyword evidence="8" id="KW-1185">Reference proteome</keyword>
<comment type="subcellular location">
    <subcellularLocation>
        <location evidence="1">Membrane</location>
    </subcellularLocation>
</comment>
<feature type="domain" description="Mechanosensitive ion channel MscS" evidence="6">
    <location>
        <begin position="96"/>
        <end position="170"/>
    </location>
</feature>
<dbReference type="SUPFAM" id="SSF50182">
    <property type="entry name" value="Sm-like ribonucleoproteins"/>
    <property type="match status" value="1"/>
</dbReference>
<evidence type="ECO:0000256" key="1">
    <source>
        <dbReference type="ARBA" id="ARBA00004370"/>
    </source>
</evidence>
<evidence type="ECO:0000313" key="8">
    <source>
        <dbReference type="Proteomes" id="UP001589838"/>
    </source>
</evidence>
<gene>
    <name evidence="7" type="ORF">ACFFHM_12880</name>
</gene>
<protein>
    <submittedName>
        <fullName evidence="7">Mechanosensitive ion channel domain-containing protein</fullName>
    </submittedName>
</protein>
<evidence type="ECO:0000256" key="4">
    <source>
        <dbReference type="ARBA" id="ARBA00023136"/>
    </source>
</evidence>
<dbReference type="Gene3D" id="2.30.30.60">
    <property type="match status" value="1"/>
</dbReference>
<dbReference type="InterPro" id="IPR023408">
    <property type="entry name" value="MscS_beta-dom_sf"/>
</dbReference>
<sequence length="280" mass="32510">MQEIIQYFNGNPIIYKLFLSFIILLVYIKLIRIANKVLFKTIKDNGIYYTTRKRLYYLHSVILLVIFIIIWSESRMDLTIYVGFISAGIAIALREIFTNIAALLIIVIQKPFEVGDRVIVNDRAGDVIDQKIFHFVIMEVTAKTDGEQCTGKIVHIPNNYIFLHAIANANKGFGYIWNEIEVRLTIDSEWEEAKAQLETIVKKHAEHLTEEAKNKVHEASKKYMLHSQNLNPIVYVTVKDGFIKLNMRYLTEPRTSKITEDTIWREILLYVKDNKAVKLA</sequence>
<dbReference type="Pfam" id="PF00924">
    <property type="entry name" value="MS_channel_2nd"/>
    <property type="match status" value="1"/>
</dbReference>
<dbReference type="InterPro" id="IPR045275">
    <property type="entry name" value="MscS_archaea/bacteria_type"/>
</dbReference>
<evidence type="ECO:0000259" key="6">
    <source>
        <dbReference type="Pfam" id="PF00924"/>
    </source>
</evidence>
<dbReference type="Proteomes" id="UP001589838">
    <property type="component" value="Unassembled WGS sequence"/>
</dbReference>
<proteinExistence type="predicted"/>
<name>A0ABV6KDG5_9BACI</name>
<feature type="transmembrane region" description="Helical" evidence="5">
    <location>
        <begin position="55"/>
        <end position="72"/>
    </location>
</feature>
<dbReference type="RefSeq" id="WP_335961813.1">
    <property type="nucleotide sequence ID" value="NZ_JAXBLX010000021.1"/>
</dbReference>
<evidence type="ECO:0000256" key="5">
    <source>
        <dbReference type="SAM" id="Phobius"/>
    </source>
</evidence>
<keyword evidence="3 5" id="KW-1133">Transmembrane helix</keyword>
<feature type="transmembrane region" description="Helical" evidence="5">
    <location>
        <begin position="78"/>
        <end position="108"/>
    </location>
</feature>
<dbReference type="PANTHER" id="PTHR30221:SF18">
    <property type="entry name" value="SLL0590 PROTEIN"/>
    <property type="match status" value="1"/>
</dbReference>
<evidence type="ECO:0000256" key="2">
    <source>
        <dbReference type="ARBA" id="ARBA00022692"/>
    </source>
</evidence>
<dbReference type="EMBL" id="JBHLUX010000033">
    <property type="protein sequence ID" value="MFC0471357.1"/>
    <property type="molecule type" value="Genomic_DNA"/>
</dbReference>
<accession>A0ABV6KDG5</accession>
<keyword evidence="4 5" id="KW-0472">Membrane</keyword>